<dbReference type="Proteomes" id="UP000187203">
    <property type="component" value="Unassembled WGS sequence"/>
</dbReference>
<feature type="compositionally biased region" description="Basic and acidic residues" evidence="1">
    <location>
        <begin position="112"/>
        <end position="123"/>
    </location>
</feature>
<organism evidence="2 3">
    <name type="scientific">Corchorus olitorius</name>
    <dbReference type="NCBI Taxonomy" id="93759"/>
    <lineage>
        <taxon>Eukaryota</taxon>
        <taxon>Viridiplantae</taxon>
        <taxon>Streptophyta</taxon>
        <taxon>Embryophyta</taxon>
        <taxon>Tracheophyta</taxon>
        <taxon>Spermatophyta</taxon>
        <taxon>Magnoliopsida</taxon>
        <taxon>eudicotyledons</taxon>
        <taxon>Gunneridae</taxon>
        <taxon>Pentapetalae</taxon>
        <taxon>rosids</taxon>
        <taxon>malvids</taxon>
        <taxon>Malvales</taxon>
        <taxon>Malvaceae</taxon>
        <taxon>Grewioideae</taxon>
        <taxon>Apeibeae</taxon>
        <taxon>Corchorus</taxon>
    </lineage>
</organism>
<proteinExistence type="predicted"/>
<evidence type="ECO:0000313" key="3">
    <source>
        <dbReference type="Proteomes" id="UP000187203"/>
    </source>
</evidence>
<evidence type="ECO:0000256" key="1">
    <source>
        <dbReference type="SAM" id="MobiDB-lite"/>
    </source>
</evidence>
<name>A0A1R3GTJ3_9ROSI</name>
<comment type="caution">
    <text evidence="2">The sequence shown here is derived from an EMBL/GenBank/DDBJ whole genome shotgun (WGS) entry which is preliminary data.</text>
</comment>
<keyword evidence="2" id="KW-0418">Kinase</keyword>
<evidence type="ECO:0000313" key="2">
    <source>
        <dbReference type="EMBL" id="OMO61434.1"/>
    </source>
</evidence>
<accession>A0A1R3GTJ3</accession>
<dbReference type="GO" id="GO:0016301">
    <property type="term" value="F:kinase activity"/>
    <property type="evidence" value="ECO:0007669"/>
    <property type="project" value="UniProtKB-KW"/>
</dbReference>
<feature type="compositionally biased region" description="Polar residues" evidence="1">
    <location>
        <begin position="102"/>
        <end position="111"/>
    </location>
</feature>
<feature type="region of interest" description="Disordered" evidence="1">
    <location>
        <begin position="78"/>
        <end position="124"/>
    </location>
</feature>
<keyword evidence="2" id="KW-0808">Transferase</keyword>
<gene>
    <name evidence="2" type="ORF">COLO4_33435</name>
</gene>
<protein>
    <submittedName>
        <fullName evidence="2">Serine/threonine-protein kinase SIK3</fullName>
    </submittedName>
</protein>
<keyword evidence="3" id="KW-1185">Reference proteome</keyword>
<feature type="compositionally biased region" description="Polar residues" evidence="1">
    <location>
        <begin position="78"/>
        <end position="87"/>
    </location>
</feature>
<sequence>MDFDNPTPKPPFKQQTLASISLQRHLHFNASLAVHCNYHRRRVKRTPTVPRALLFLQKFTTQAFNRLELTEISTTRIQESNPNSSMRYGNGGKGNERFKPSKPQTVQGLKESQQKVVEDDKNGRGNGLANELVKRIFLSCGFCRRTSPFRLGSIIGITNGFQRGEIERY</sequence>
<reference evidence="3" key="1">
    <citation type="submission" date="2013-09" db="EMBL/GenBank/DDBJ databases">
        <title>Corchorus olitorius genome sequencing.</title>
        <authorList>
            <person name="Alam M."/>
            <person name="Haque M.S."/>
            <person name="Islam M.S."/>
            <person name="Emdad E.M."/>
            <person name="Islam M.M."/>
            <person name="Ahmed B."/>
            <person name="Halim A."/>
            <person name="Hossen Q.M.M."/>
            <person name="Hossain M.Z."/>
            <person name="Ahmed R."/>
            <person name="Khan M.M."/>
            <person name="Islam R."/>
            <person name="Rashid M.M."/>
            <person name="Khan S.A."/>
            <person name="Rahman M.S."/>
            <person name="Alam M."/>
            <person name="Yahiya A.S."/>
            <person name="Khan M.S."/>
            <person name="Azam M.S."/>
            <person name="Haque T."/>
            <person name="Lashkar M.Z.H."/>
            <person name="Akhand A.I."/>
            <person name="Morshed G."/>
            <person name="Roy S."/>
            <person name="Uddin K.S."/>
            <person name="Rabeya T."/>
            <person name="Hossain A.S."/>
            <person name="Chowdhury A."/>
            <person name="Snigdha A.R."/>
            <person name="Mortoza M.S."/>
            <person name="Matin S.A."/>
            <person name="Hoque S.M.E."/>
            <person name="Islam M.K."/>
            <person name="Roy D.K."/>
            <person name="Haider R."/>
            <person name="Moosa M.M."/>
            <person name="Elias S.M."/>
            <person name="Hasan A.M."/>
            <person name="Jahan S."/>
            <person name="Shafiuddin M."/>
            <person name="Mahmood N."/>
            <person name="Shommy N.S."/>
        </authorList>
    </citation>
    <scope>NUCLEOTIDE SEQUENCE [LARGE SCALE GENOMIC DNA]</scope>
    <source>
        <strain evidence="3">cv. O-4</strain>
    </source>
</reference>
<dbReference type="AlphaFoldDB" id="A0A1R3GTJ3"/>
<dbReference type="EMBL" id="AWUE01021648">
    <property type="protein sequence ID" value="OMO61434.1"/>
    <property type="molecule type" value="Genomic_DNA"/>
</dbReference>